<keyword evidence="2 4" id="KW-0238">DNA-binding</keyword>
<dbReference type="RefSeq" id="WP_230734137.1">
    <property type="nucleotide sequence ID" value="NZ_JAJNDB010000002.1"/>
</dbReference>
<sequence>MGTVERITTAMAELMRRQGYAATGIAELARAAGVPNGSVYHHFRGGKRDVAARALRESGAAYGQLLPTLLEPYDDLATGIEAAFAEAGRTMAESGWMAMCPVATVTAEIADVEPELRAVGADVMTGWVEGGAAFLRGRGLGDDDAREVVHAVLAALEGAFVVARGLRSREPLDAAGRALGAWVATLPVGVPAP</sequence>
<evidence type="ECO:0000256" key="3">
    <source>
        <dbReference type="ARBA" id="ARBA00023163"/>
    </source>
</evidence>
<organism evidence="6 7">
    <name type="scientific">Actinomycetospora endophytica</name>
    <dbReference type="NCBI Taxonomy" id="2291215"/>
    <lineage>
        <taxon>Bacteria</taxon>
        <taxon>Bacillati</taxon>
        <taxon>Actinomycetota</taxon>
        <taxon>Actinomycetes</taxon>
        <taxon>Pseudonocardiales</taxon>
        <taxon>Pseudonocardiaceae</taxon>
        <taxon>Actinomycetospora</taxon>
    </lineage>
</organism>
<dbReference type="Pfam" id="PF21993">
    <property type="entry name" value="TetR_C_13_2"/>
    <property type="match status" value="1"/>
</dbReference>
<accession>A0ABS8P9T3</accession>
<keyword evidence="7" id="KW-1185">Reference proteome</keyword>
<dbReference type="InterPro" id="IPR009057">
    <property type="entry name" value="Homeodomain-like_sf"/>
</dbReference>
<evidence type="ECO:0000256" key="4">
    <source>
        <dbReference type="PROSITE-ProRule" id="PRU00335"/>
    </source>
</evidence>
<reference evidence="6 7" key="1">
    <citation type="submission" date="2021-11" db="EMBL/GenBank/DDBJ databases">
        <title>Draft genome sequence of Actinomycetospora sp. SF1 isolated from the rhizosphere soil.</title>
        <authorList>
            <person name="Duangmal K."/>
            <person name="Chantavorakit T."/>
        </authorList>
    </citation>
    <scope>NUCLEOTIDE SEQUENCE [LARGE SCALE GENOMIC DNA]</scope>
    <source>
        <strain evidence="6 7">TBRC 5722</strain>
    </source>
</reference>
<proteinExistence type="predicted"/>
<comment type="caution">
    <text evidence="6">The sequence shown here is derived from an EMBL/GenBank/DDBJ whole genome shotgun (WGS) entry which is preliminary data.</text>
</comment>
<dbReference type="PANTHER" id="PTHR47506:SF3">
    <property type="entry name" value="HTH-TYPE TRANSCRIPTIONAL REGULATOR LMRA"/>
    <property type="match status" value="1"/>
</dbReference>
<dbReference type="InterPro" id="IPR001647">
    <property type="entry name" value="HTH_TetR"/>
</dbReference>
<dbReference type="Gene3D" id="1.10.357.10">
    <property type="entry name" value="Tetracycline Repressor, domain 2"/>
    <property type="match status" value="1"/>
</dbReference>
<feature type="DNA-binding region" description="H-T-H motif" evidence="4">
    <location>
        <begin position="24"/>
        <end position="43"/>
    </location>
</feature>
<keyword evidence="3" id="KW-0804">Transcription</keyword>
<dbReference type="EMBL" id="JAJNDB010000002">
    <property type="protein sequence ID" value="MCD2194285.1"/>
    <property type="molecule type" value="Genomic_DNA"/>
</dbReference>
<evidence type="ECO:0000256" key="2">
    <source>
        <dbReference type="ARBA" id="ARBA00023125"/>
    </source>
</evidence>
<protein>
    <submittedName>
        <fullName evidence="6">TetR/AcrR family transcriptional regulator</fullName>
    </submittedName>
</protein>
<dbReference type="InterPro" id="IPR054156">
    <property type="entry name" value="YxaF_TetR_C"/>
</dbReference>
<dbReference type="Proteomes" id="UP001199469">
    <property type="component" value="Unassembled WGS sequence"/>
</dbReference>
<evidence type="ECO:0000256" key="1">
    <source>
        <dbReference type="ARBA" id="ARBA00023015"/>
    </source>
</evidence>
<evidence type="ECO:0000313" key="7">
    <source>
        <dbReference type="Proteomes" id="UP001199469"/>
    </source>
</evidence>
<name>A0ABS8P9T3_9PSEU</name>
<dbReference type="PROSITE" id="PS50977">
    <property type="entry name" value="HTH_TETR_2"/>
    <property type="match status" value="1"/>
</dbReference>
<dbReference type="SUPFAM" id="SSF46689">
    <property type="entry name" value="Homeodomain-like"/>
    <property type="match status" value="1"/>
</dbReference>
<keyword evidence="1" id="KW-0805">Transcription regulation</keyword>
<dbReference type="PANTHER" id="PTHR47506">
    <property type="entry name" value="TRANSCRIPTIONAL REGULATORY PROTEIN"/>
    <property type="match status" value="1"/>
</dbReference>
<evidence type="ECO:0000259" key="5">
    <source>
        <dbReference type="PROSITE" id="PS50977"/>
    </source>
</evidence>
<gene>
    <name evidence="6" type="ORF">LQ327_12965</name>
</gene>
<dbReference type="Pfam" id="PF00440">
    <property type="entry name" value="TetR_N"/>
    <property type="match status" value="1"/>
</dbReference>
<evidence type="ECO:0000313" key="6">
    <source>
        <dbReference type="EMBL" id="MCD2194285.1"/>
    </source>
</evidence>
<dbReference type="InterPro" id="IPR036271">
    <property type="entry name" value="Tet_transcr_reg_TetR-rel_C_sf"/>
</dbReference>
<feature type="domain" description="HTH tetR-type" evidence="5">
    <location>
        <begin position="1"/>
        <end position="61"/>
    </location>
</feature>
<dbReference type="SUPFAM" id="SSF48498">
    <property type="entry name" value="Tetracyclin repressor-like, C-terminal domain"/>
    <property type="match status" value="1"/>
</dbReference>